<protein>
    <submittedName>
        <fullName evidence="1">44934_t:CDS:1</fullName>
    </submittedName>
</protein>
<gene>
    <name evidence="1" type="ORF">GMARGA_LOCUS16710</name>
</gene>
<keyword evidence="2" id="KW-1185">Reference proteome</keyword>
<comment type="caution">
    <text evidence="1">The sequence shown here is derived from an EMBL/GenBank/DDBJ whole genome shotgun (WGS) entry which is preliminary data.</text>
</comment>
<evidence type="ECO:0000313" key="2">
    <source>
        <dbReference type="Proteomes" id="UP000789901"/>
    </source>
</evidence>
<dbReference type="Proteomes" id="UP000789901">
    <property type="component" value="Unassembled WGS sequence"/>
</dbReference>
<proteinExistence type="predicted"/>
<name>A0ABN7VBM0_GIGMA</name>
<reference evidence="1 2" key="1">
    <citation type="submission" date="2021-06" db="EMBL/GenBank/DDBJ databases">
        <authorList>
            <person name="Kallberg Y."/>
            <person name="Tangrot J."/>
            <person name="Rosling A."/>
        </authorList>
    </citation>
    <scope>NUCLEOTIDE SEQUENCE [LARGE SCALE GENOMIC DNA]</scope>
    <source>
        <strain evidence="1 2">120-4 pot B 10/14</strain>
    </source>
</reference>
<sequence>QYYSIRAKLFNVISASCNYVKAFKTYKKMKDDYDDVLNYRIKYKIGLYYLSGVSCEQDIDKGYRKIVDAKNLGLSDANIWINKYTKKEHYSSEDAKKLLYKNEYDKLMQNLNNRYKDKNYKNEYVLYNLD</sequence>
<dbReference type="EMBL" id="CAJVQB010012244">
    <property type="protein sequence ID" value="CAG8753994.1"/>
    <property type="molecule type" value="Genomic_DNA"/>
</dbReference>
<feature type="non-terminal residue" evidence="1">
    <location>
        <position position="1"/>
    </location>
</feature>
<evidence type="ECO:0000313" key="1">
    <source>
        <dbReference type="EMBL" id="CAG8753994.1"/>
    </source>
</evidence>
<organism evidence="1 2">
    <name type="scientific">Gigaspora margarita</name>
    <dbReference type="NCBI Taxonomy" id="4874"/>
    <lineage>
        <taxon>Eukaryota</taxon>
        <taxon>Fungi</taxon>
        <taxon>Fungi incertae sedis</taxon>
        <taxon>Mucoromycota</taxon>
        <taxon>Glomeromycotina</taxon>
        <taxon>Glomeromycetes</taxon>
        <taxon>Diversisporales</taxon>
        <taxon>Gigasporaceae</taxon>
        <taxon>Gigaspora</taxon>
    </lineage>
</organism>
<accession>A0ABN7VBM0</accession>